<dbReference type="InterPro" id="IPR036264">
    <property type="entry name" value="Bact_exopeptidase_dim_dom"/>
</dbReference>
<comment type="similarity">
    <text evidence="1">Belongs to the peptidase M20 family.</text>
</comment>
<keyword evidence="2 4" id="KW-0378">Hydrolase</keyword>
<feature type="region of interest" description="Disordered" evidence="3">
    <location>
        <begin position="1"/>
        <end position="33"/>
    </location>
</feature>
<dbReference type="CDD" id="cd03884">
    <property type="entry name" value="M20_bAS"/>
    <property type="match status" value="1"/>
</dbReference>
<dbReference type="EMBL" id="JBHSPA010000094">
    <property type="protein sequence ID" value="MFC5833502.1"/>
    <property type="molecule type" value="Genomic_DNA"/>
</dbReference>
<dbReference type="GO" id="GO:0016787">
    <property type="term" value="F:hydrolase activity"/>
    <property type="evidence" value="ECO:0007669"/>
    <property type="project" value="UniProtKB-KW"/>
</dbReference>
<dbReference type="InterPro" id="IPR001261">
    <property type="entry name" value="ArgE/DapE_CS"/>
</dbReference>
<dbReference type="Proteomes" id="UP001596058">
    <property type="component" value="Unassembled WGS sequence"/>
</dbReference>
<dbReference type="InterPro" id="IPR010158">
    <property type="entry name" value="Amidase_Cbmase"/>
</dbReference>
<evidence type="ECO:0000313" key="4">
    <source>
        <dbReference type="EMBL" id="MFC5833502.1"/>
    </source>
</evidence>
<evidence type="ECO:0000313" key="5">
    <source>
        <dbReference type="Proteomes" id="UP001596058"/>
    </source>
</evidence>
<dbReference type="NCBIfam" id="TIGR01879">
    <property type="entry name" value="hydantase"/>
    <property type="match status" value="1"/>
</dbReference>
<dbReference type="Pfam" id="PF01546">
    <property type="entry name" value="Peptidase_M20"/>
    <property type="match status" value="1"/>
</dbReference>
<evidence type="ECO:0000256" key="1">
    <source>
        <dbReference type="ARBA" id="ARBA00006153"/>
    </source>
</evidence>
<name>A0ABW1D7U3_9ACTN</name>
<dbReference type="Gene3D" id="3.30.70.360">
    <property type="match status" value="1"/>
</dbReference>
<evidence type="ECO:0000256" key="2">
    <source>
        <dbReference type="ARBA" id="ARBA00022801"/>
    </source>
</evidence>
<dbReference type="PROSITE" id="PS00758">
    <property type="entry name" value="ARGE_DAPE_CPG2_1"/>
    <property type="match status" value="1"/>
</dbReference>
<dbReference type="PANTHER" id="PTHR32494">
    <property type="entry name" value="ALLANTOATE DEIMINASE-RELATED"/>
    <property type="match status" value="1"/>
</dbReference>
<dbReference type="RefSeq" id="WP_379522928.1">
    <property type="nucleotide sequence ID" value="NZ_JBHSPA010000094.1"/>
</dbReference>
<dbReference type="SUPFAM" id="SSF53187">
    <property type="entry name" value="Zn-dependent exopeptidases"/>
    <property type="match status" value="1"/>
</dbReference>
<keyword evidence="5" id="KW-1185">Reference proteome</keyword>
<dbReference type="SUPFAM" id="SSF55031">
    <property type="entry name" value="Bacterial exopeptidase dimerisation domain"/>
    <property type="match status" value="1"/>
</dbReference>
<protein>
    <submittedName>
        <fullName evidence="4">Zn-dependent hydrolase</fullName>
    </submittedName>
</protein>
<gene>
    <name evidence="4" type="ORF">ACFPZ3_57480</name>
</gene>
<comment type="caution">
    <text evidence="4">The sequence shown here is derived from an EMBL/GenBank/DDBJ whole genome shotgun (WGS) entry which is preliminary data.</text>
</comment>
<feature type="region of interest" description="Disordered" evidence="3">
    <location>
        <begin position="517"/>
        <end position="536"/>
    </location>
</feature>
<accession>A0ABW1D7U3</accession>
<organism evidence="4 5">
    <name type="scientific">Nonomuraea insulae</name>
    <dbReference type="NCBI Taxonomy" id="1616787"/>
    <lineage>
        <taxon>Bacteria</taxon>
        <taxon>Bacillati</taxon>
        <taxon>Actinomycetota</taxon>
        <taxon>Actinomycetes</taxon>
        <taxon>Streptosporangiales</taxon>
        <taxon>Streptosporangiaceae</taxon>
        <taxon>Nonomuraea</taxon>
    </lineage>
</organism>
<evidence type="ECO:0000256" key="3">
    <source>
        <dbReference type="SAM" id="MobiDB-lite"/>
    </source>
</evidence>
<dbReference type="InterPro" id="IPR002933">
    <property type="entry name" value="Peptidase_M20"/>
</dbReference>
<dbReference type="Gene3D" id="3.40.630.10">
    <property type="entry name" value="Zn peptidases"/>
    <property type="match status" value="1"/>
</dbReference>
<dbReference type="PANTHER" id="PTHR32494:SF5">
    <property type="entry name" value="ALLANTOATE AMIDOHYDROLASE"/>
    <property type="match status" value="1"/>
</dbReference>
<proteinExistence type="inferred from homology"/>
<reference evidence="5" key="1">
    <citation type="journal article" date="2019" name="Int. J. Syst. Evol. Microbiol.">
        <title>The Global Catalogue of Microorganisms (GCM) 10K type strain sequencing project: providing services to taxonomists for standard genome sequencing and annotation.</title>
        <authorList>
            <consortium name="The Broad Institute Genomics Platform"/>
            <consortium name="The Broad Institute Genome Sequencing Center for Infectious Disease"/>
            <person name="Wu L."/>
            <person name="Ma J."/>
        </authorList>
    </citation>
    <scope>NUCLEOTIDE SEQUENCE [LARGE SCALE GENOMIC DNA]</scope>
    <source>
        <strain evidence="5">CCUG 53903</strain>
    </source>
</reference>
<sequence>MRPTDASTGAPASGQITSDSSARRTVYGKEPRGIGVSEDAHAATLDITTTPLRVNAARLLTALRDLARFGADPNGGITRLGLSTQEAQAREFLKSLGARAGLTTEIDPAGNLLIRRPNADPDLPVLMFGSHVDTVRQGGWLDGAYGVVAAVEALTVLVEAGIAINRFEPVAVGFANEEGALVQYPFWGSRAIAGLLDADSEKATDREGRPARDYLLSIGGDPARLAEAAWPAGRIAAFLELHIEQGPVLEQLGLDIGVVDGIVGRTIFACEVSGEQQHAGTTPMPQRRDALVSAAQLVTKVESLATELGACSTATVGFMDVLPNTVNTIPGVVHINAEIRDTDPARIWLGERLLASMTEHVAQASGVEINLRVGDRSTPVLTDTGLQTVIVNATEALDLSWQAMPSGAGHDAQIIAALAPIGMIFVPSKGGVSHSPGEDTDAQALVSGADVLVTTLAALLGGRSVERFNTLASGAARSVLISCHGHDGQWIDRVLSHRPYWTVQSLMAAVHEGIVGQARRQPSASAPESEHEPTREELARIACRQLEGWLVR</sequence>